<organism evidence="1">
    <name type="scientific">Rhizophora mucronata</name>
    <name type="common">Asiatic mangrove</name>
    <dbReference type="NCBI Taxonomy" id="61149"/>
    <lineage>
        <taxon>Eukaryota</taxon>
        <taxon>Viridiplantae</taxon>
        <taxon>Streptophyta</taxon>
        <taxon>Embryophyta</taxon>
        <taxon>Tracheophyta</taxon>
        <taxon>Spermatophyta</taxon>
        <taxon>Magnoliopsida</taxon>
        <taxon>eudicotyledons</taxon>
        <taxon>Gunneridae</taxon>
        <taxon>Pentapetalae</taxon>
        <taxon>rosids</taxon>
        <taxon>fabids</taxon>
        <taxon>Malpighiales</taxon>
        <taxon>Rhizophoraceae</taxon>
        <taxon>Rhizophora</taxon>
    </lineage>
</organism>
<proteinExistence type="predicted"/>
<reference evidence="1" key="1">
    <citation type="submission" date="2018-02" db="EMBL/GenBank/DDBJ databases">
        <title>Rhizophora mucronata_Transcriptome.</title>
        <authorList>
            <person name="Meera S.P."/>
            <person name="Sreeshan A."/>
            <person name="Augustine A."/>
        </authorList>
    </citation>
    <scope>NUCLEOTIDE SEQUENCE</scope>
    <source>
        <tissue evidence="1">Leaf</tissue>
    </source>
</reference>
<dbReference type="EMBL" id="GGEC01090891">
    <property type="protein sequence ID" value="MBX71375.1"/>
    <property type="molecule type" value="Transcribed_RNA"/>
</dbReference>
<evidence type="ECO:0000313" key="1">
    <source>
        <dbReference type="EMBL" id="MBX71375.1"/>
    </source>
</evidence>
<name>A0A2P2QWP7_RHIMU</name>
<protein>
    <submittedName>
        <fullName evidence="1">Uncharacterized protein</fullName>
    </submittedName>
</protein>
<sequence>MEDDGGHDQFKATEIEPVLSAWLVF</sequence>
<dbReference type="AlphaFoldDB" id="A0A2P2QWP7"/>
<accession>A0A2P2QWP7</accession>